<accession>A0A934VKG6</accession>
<feature type="chain" id="PRO_5037783906" evidence="1">
    <location>
        <begin position="21"/>
        <end position="319"/>
    </location>
</feature>
<keyword evidence="1" id="KW-0732">Signal</keyword>
<evidence type="ECO:0000313" key="3">
    <source>
        <dbReference type="Proteomes" id="UP000604083"/>
    </source>
</evidence>
<dbReference type="Proteomes" id="UP000604083">
    <property type="component" value="Unassembled WGS sequence"/>
</dbReference>
<sequence>MKTLLFFLLCGYAFLSTVSAERAQLSETGVSVELPADFKTNGVVEAYLHHSQSLLGGLAIEGGFEEVYAARFAPTAPRVGITERISAEVVKMGEWEGRLLLESSELLGLHTEVWRWVFGNEEETRLVYGSYPADRRKEMSEVLREAVLSASWQGRKAVTAASQKRLGTPPPFTVTESEFLKRVPVPFELVVLTKDGGMPDPAAPGNPFVSISQRQEPEWQAPGDWVGLSQRTLARRDDLTLAAVPEARAVLVGGQAVVVLDALANRAGTDLYHQQALIPAADGYYHFSATVAAADRDPWQQRFEEVLKTFQTLPVESDD</sequence>
<proteinExistence type="predicted"/>
<comment type="caution">
    <text evidence="2">The sequence shown here is derived from an EMBL/GenBank/DDBJ whole genome shotgun (WGS) entry which is preliminary data.</text>
</comment>
<dbReference type="AlphaFoldDB" id="A0A934VKG6"/>
<keyword evidence="3" id="KW-1185">Reference proteome</keyword>
<reference evidence="2" key="1">
    <citation type="submission" date="2021-01" db="EMBL/GenBank/DDBJ databases">
        <title>Modified the classification status of verrucomicrobia.</title>
        <authorList>
            <person name="Feng X."/>
        </authorList>
    </citation>
    <scope>NUCLEOTIDE SEQUENCE</scope>
    <source>
        <strain evidence="2">KCTC 12986</strain>
    </source>
</reference>
<evidence type="ECO:0000313" key="2">
    <source>
        <dbReference type="EMBL" id="MBK1833629.1"/>
    </source>
</evidence>
<evidence type="ECO:0000256" key="1">
    <source>
        <dbReference type="SAM" id="SignalP"/>
    </source>
</evidence>
<dbReference type="RefSeq" id="WP_200391064.1">
    <property type="nucleotide sequence ID" value="NZ_JAENIO010000011.1"/>
</dbReference>
<feature type="signal peptide" evidence="1">
    <location>
        <begin position="1"/>
        <end position="20"/>
    </location>
</feature>
<organism evidence="2 3">
    <name type="scientific">Roseibacillus ishigakijimensis</name>
    <dbReference type="NCBI Taxonomy" id="454146"/>
    <lineage>
        <taxon>Bacteria</taxon>
        <taxon>Pseudomonadati</taxon>
        <taxon>Verrucomicrobiota</taxon>
        <taxon>Verrucomicrobiia</taxon>
        <taxon>Verrucomicrobiales</taxon>
        <taxon>Verrucomicrobiaceae</taxon>
        <taxon>Roseibacillus</taxon>
    </lineage>
</organism>
<protein>
    <submittedName>
        <fullName evidence="2">Uncharacterized protein</fullName>
    </submittedName>
</protein>
<dbReference type="EMBL" id="JAENIO010000011">
    <property type="protein sequence ID" value="MBK1833629.1"/>
    <property type="molecule type" value="Genomic_DNA"/>
</dbReference>
<dbReference type="Gene3D" id="3.40.1000.10">
    <property type="entry name" value="Mog1/PsbP, alpha/beta/alpha sandwich"/>
    <property type="match status" value="1"/>
</dbReference>
<name>A0A934VKG6_9BACT</name>
<gene>
    <name evidence="2" type="ORF">JIN78_06100</name>
</gene>